<proteinExistence type="predicted"/>
<dbReference type="EMBL" id="JABDJR010000472">
    <property type="protein sequence ID" value="NNF07417.1"/>
    <property type="molecule type" value="Genomic_DNA"/>
</dbReference>
<accession>A0A7Y2H338</accession>
<evidence type="ECO:0008006" key="4">
    <source>
        <dbReference type="Google" id="ProtNLM"/>
    </source>
</evidence>
<feature type="signal peptide" evidence="1">
    <location>
        <begin position="1"/>
        <end position="23"/>
    </location>
</feature>
<keyword evidence="1" id="KW-0732">Signal</keyword>
<evidence type="ECO:0000313" key="3">
    <source>
        <dbReference type="Proteomes" id="UP000547674"/>
    </source>
</evidence>
<organism evidence="2 3">
    <name type="scientific">Eiseniibacteriota bacterium</name>
    <dbReference type="NCBI Taxonomy" id="2212470"/>
    <lineage>
        <taxon>Bacteria</taxon>
        <taxon>Candidatus Eiseniibacteriota</taxon>
    </lineage>
</organism>
<reference evidence="2 3" key="1">
    <citation type="submission" date="2020-03" db="EMBL/GenBank/DDBJ databases">
        <title>Metabolic flexibility allows generalist bacteria to become dominant in a frequently disturbed ecosystem.</title>
        <authorList>
            <person name="Chen Y.-J."/>
            <person name="Leung P.M."/>
            <person name="Bay S.K."/>
            <person name="Hugenholtz P."/>
            <person name="Kessler A.J."/>
            <person name="Shelley G."/>
            <person name="Waite D.W."/>
            <person name="Cook P.L."/>
            <person name="Greening C."/>
        </authorList>
    </citation>
    <scope>NUCLEOTIDE SEQUENCE [LARGE SCALE GENOMIC DNA]</scope>
    <source>
        <strain evidence="2">SS_bin_28</strain>
    </source>
</reference>
<name>A0A7Y2H338_UNCEI</name>
<sequence>MTVSRLVALAVLLCFAALPSSTATNIPNTENLASHCAGEMQPPISIDLYTTGDDIYPNGTVTISGEVTVETDTPSLTLSFAGLEQANVVGANQISLGARSAGETVPFSIPVSFGASGKAGVHIRAETRDAFGDLVHANRKGMYALLRPQGVITGDGGFIALEQKAVEDDIKNGAISASQAAEALAATSAIEGTVSSAPMVTRVFSQKEQRMNELLGAPALGYAAQLNTQASAGGSITIEGTVRWTDENGVTHPVWGANVDIYDEDLIVDDYLATVATDLAGNYVVVVPNDDGIGAGDADIYVVVRAENTWIRTETTGNSVYAFTSQVW</sequence>
<gene>
    <name evidence="2" type="ORF">HKN21_11700</name>
</gene>
<evidence type="ECO:0000313" key="2">
    <source>
        <dbReference type="EMBL" id="NNF07417.1"/>
    </source>
</evidence>
<feature type="non-terminal residue" evidence="2">
    <location>
        <position position="328"/>
    </location>
</feature>
<dbReference type="AlphaFoldDB" id="A0A7Y2H338"/>
<feature type="chain" id="PRO_5030827967" description="Carboxypeptidase regulatory-like domain-containing protein" evidence="1">
    <location>
        <begin position="24"/>
        <end position="328"/>
    </location>
</feature>
<dbReference type="Proteomes" id="UP000547674">
    <property type="component" value="Unassembled WGS sequence"/>
</dbReference>
<protein>
    <recommendedName>
        <fullName evidence="4">Carboxypeptidase regulatory-like domain-containing protein</fullName>
    </recommendedName>
</protein>
<evidence type="ECO:0000256" key="1">
    <source>
        <dbReference type="SAM" id="SignalP"/>
    </source>
</evidence>
<comment type="caution">
    <text evidence="2">The sequence shown here is derived from an EMBL/GenBank/DDBJ whole genome shotgun (WGS) entry which is preliminary data.</text>
</comment>